<evidence type="ECO:0000313" key="7">
    <source>
        <dbReference type="Proteomes" id="UP000030764"/>
    </source>
</evidence>
<reference evidence="6 7" key="1">
    <citation type="journal article" date="2014" name="Nat. Genet.">
        <title>Genome and transcriptome of the porcine whipworm Trichuris suis.</title>
        <authorList>
            <person name="Jex A.R."/>
            <person name="Nejsum P."/>
            <person name="Schwarz E.M."/>
            <person name="Hu L."/>
            <person name="Young N.D."/>
            <person name="Hall R.S."/>
            <person name="Korhonen P.K."/>
            <person name="Liao S."/>
            <person name="Thamsborg S."/>
            <person name="Xia J."/>
            <person name="Xu P."/>
            <person name="Wang S."/>
            <person name="Scheerlinck J.P."/>
            <person name="Hofmann A."/>
            <person name="Sternberg P.W."/>
            <person name="Wang J."/>
            <person name="Gasser R.B."/>
        </authorList>
    </citation>
    <scope>NUCLEOTIDE SEQUENCE [LARGE SCALE GENOMIC DNA]</scope>
    <source>
        <strain evidence="6">DCEP-RM93F</strain>
        <strain evidence="5">DCEP-RM93M</strain>
    </source>
</reference>
<dbReference type="SUPFAM" id="SSF52540">
    <property type="entry name" value="P-loop containing nucleoside triphosphate hydrolases"/>
    <property type="match status" value="1"/>
</dbReference>
<dbReference type="InterPro" id="IPR027417">
    <property type="entry name" value="P-loop_NTPase"/>
</dbReference>
<protein>
    <recommendedName>
        <fullName evidence="4">SNF2 N-terminal domain-containing protein</fullName>
    </recommendedName>
</protein>
<dbReference type="GO" id="GO:0005634">
    <property type="term" value="C:nucleus"/>
    <property type="evidence" value="ECO:0007669"/>
    <property type="project" value="TreeGrafter"/>
</dbReference>
<dbReference type="GO" id="GO:0006281">
    <property type="term" value="P:DNA repair"/>
    <property type="evidence" value="ECO:0007669"/>
    <property type="project" value="TreeGrafter"/>
</dbReference>
<keyword evidence="1" id="KW-0547">Nucleotide-binding</keyword>
<dbReference type="InterPro" id="IPR050628">
    <property type="entry name" value="SNF2_RAD54_helicase_TF"/>
</dbReference>
<gene>
    <name evidence="5" type="ORF">M513_00427</name>
    <name evidence="6" type="ORF">M514_00427</name>
</gene>
<evidence type="ECO:0000313" key="5">
    <source>
        <dbReference type="EMBL" id="KFD58734.1"/>
    </source>
</evidence>
<sequence length="189" mass="21465">MGLRKTRAEVEHFANLLTGKMPEKRRCELRAVTLETVANIRGAMQSCPSENEETAPPSGLTSTLMLHQRQALTWLLWREEQMPSGGILADDMGLGKTFSIRHNSWQRYYMNCIADVHMTDNMDLPKTRAEVEQFAKLLIGKMAEKRLCETACSHFADSRKDGLVLFVIALVLCRVRYVLKRHAKLSTGK</sequence>
<dbReference type="PANTHER" id="PTHR45626">
    <property type="entry name" value="TRANSCRIPTION TERMINATION FACTOR 2-RELATED"/>
    <property type="match status" value="1"/>
</dbReference>
<keyword evidence="2" id="KW-0378">Hydrolase</keyword>
<dbReference type="GO" id="GO:0005524">
    <property type="term" value="F:ATP binding"/>
    <property type="evidence" value="ECO:0007669"/>
    <property type="project" value="UniProtKB-KW"/>
</dbReference>
<evidence type="ECO:0000256" key="2">
    <source>
        <dbReference type="ARBA" id="ARBA00022801"/>
    </source>
</evidence>
<organism evidence="6">
    <name type="scientific">Trichuris suis</name>
    <name type="common">pig whipworm</name>
    <dbReference type="NCBI Taxonomy" id="68888"/>
    <lineage>
        <taxon>Eukaryota</taxon>
        <taxon>Metazoa</taxon>
        <taxon>Ecdysozoa</taxon>
        <taxon>Nematoda</taxon>
        <taxon>Enoplea</taxon>
        <taxon>Dorylaimia</taxon>
        <taxon>Trichinellida</taxon>
        <taxon>Trichuridae</taxon>
        <taxon>Trichuris</taxon>
    </lineage>
</organism>
<proteinExistence type="predicted"/>
<evidence type="ECO:0000256" key="3">
    <source>
        <dbReference type="ARBA" id="ARBA00022840"/>
    </source>
</evidence>
<dbReference type="Pfam" id="PF00176">
    <property type="entry name" value="SNF2-rel_dom"/>
    <property type="match status" value="1"/>
</dbReference>
<evidence type="ECO:0000313" key="6">
    <source>
        <dbReference type="EMBL" id="KFD72015.1"/>
    </source>
</evidence>
<dbReference type="GO" id="GO:0008094">
    <property type="term" value="F:ATP-dependent activity, acting on DNA"/>
    <property type="evidence" value="ECO:0007669"/>
    <property type="project" value="TreeGrafter"/>
</dbReference>
<evidence type="ECO:0000259" key="4">
    <source>
        <dbReference type="Pfam" id="PF00176"/>
    </source>
</evidence>
<keyword evidence="3" id="KW-0067">ATP-binding</keyword>
<dbReference type="EMBL" id="KL367479">
    <property type="protein sequence ID" value="KFD72015.1"/>
    <property type="molecule type" value="Genomic_DNA"/>
</dbReference>
<dbReference type="InterPro" id="IPR038718">
    <property type="entry name" value="SNF2-like_sf"/>
</dbReference>
<feature type="domain" description="SNF2 N-terminal" evidence="4">
    <location>
        <begin position="67"/>
        <end position="110"/>
    </location>
</feature>
<dbReference type="GO" id="GO:0016787">
    <property type="term" value="F:hydrolase activity"/>
    <property type="evidence" value="ECO:0007669"/>
    <property type="project" value="UniProtKB-KW"/>
</dbReference>
<keyword evidence="7" id="KW-1185">Reference proteome</keyword>
<dbReference type="PANTHER" id="PTHR45626:SF50">
    <property type="entry name" value="TRANSCRIPTION TERMINATION FACTOR 2"/>
    <property type="match status" value="1"/>
</dbReference>
<dbReference type="InterPro" id="IPR000330">
    <property type="entry name" value="SNF2_N"/>
</dbReference>
<dbReference type="AlphaFoldDB" id="A0A085NRB9"/>
<dbReference type="Proteomes" id="UP000030764">
    <property type="component" value="Unassembled WGS sequence"/>
</dbReference>
<dbReference type="Gene3D" id="3.40.50.10810">
    <property type="entry name" value="Tandem AAA-ATPase domain"/>
    <property type="match status" value="1"/>
</dbReference>
<accession>A0A085NRB9</accession>
<evidence type="ECO:0000256" key="1">
    <source>
        <dbReference type="ARBA" id="ARBA00022741"/>
    </source>
</evidence>
<dbReference type="Proteomes" id="UP000030758">
    <property type="component" value="Unassembled WGS sequence"/>
</dbReference>
<name>A0A085NRB9_9BILA</name>
<dbReference type="EMBL" id="KL363183">
    <property type="protein sequence ID" value="KFD58734.1"/>
    <property type="molecule type" value="Genomic_DNA"/>
</dbReference>